<evidence type="ECO:0000313" key="7">
    <source>
        <dbReference type="EMBL" id="PKG22506.1"/>
    </source>
</evidence>
<accession>A0A2N0YZ12</accession>
<reference evidence="7 8" key="1">
    <citation type="journal article" date="2003" name="Int. J. Syst. Evol. Microbiol.">
        <title>Bacillus nealsonii sp. nov., isolated from a spacecraft-assembly facility, whose spores are gamma-radiation resistant.</title>
        <authorList>
            <person name="Venkateswaran K."/>
            <person name="Kempf M."/>
            <person name="Chen F."/>
            <person name="Satomi M."/>
            <person name="Nicholson W."/>
            <person name="Kern R."/>
        </authorList>
    </citation>
    <scope>NUCLEOTIDE SEQUENCE [LARGE SCALE GENOMIC DNA]</scope>
    <source>
        <strain evidence="7 8">FO-92</strain>
    </source>
</reference>
<dbReference type="Pfam" id="PF01943">
    <property type="entry name" value="Polysacc_synt"/>
    <property type="match status" value="1"/>
</dbReference>
<dbReference type="OrthoDB" id="9775950at2"/>
<dbReference type="GO" id="GO:0005886">
    <property type="term" value="C:plasma membrane"/>
    <property type="evidence" value="ECO:0007669"/>
    <property type="project" value="UniProtKB-SubCell"/>
</dbReference>
<comment type="caution">
    <text evidence="7">The sequence shown here is derived from an EMBL/GenBank/DDBJ whole genome shotgun (WGS) entry which is preliminary data.</text>
</comment>
<keyword evidence="4 6" id="KW-1133">Transmembrane helix</keyword>
<evidence type="ECO:0000256" key="2">
    <source>
        <dbReference type="ARBA" id="ARBA00022475"/>
    </source>
</evidence>
<dbReference type="PANTHER" id="PTHR30250">
    <property type="entry name" value="PST FAMILY PREDICTED COLANIC ACID TRANSPORTER"/>
    <property type="match status" value="1"/>
</dbReference>
<dbReference type="RefSeq" id="WP_101178402.1">
    <property type="nucleotide sequence ID" value="NZ_PISE01000041.1"/>
</dbReference>
<keyword evidence="8" id="KW-1185">Reference proteome</keyword>
<organism evidence="7 8">
    <name type="scientific">Niallia nealsonii</name>
    <dbReference type="NCBI Taxonomy" id="115979"/>
    <lineage>
        <taxon>Bacteria</taxon>
        <taxon>Bacillati</taxon>
        <taxon>Bacillota</taxon>
        <taxon>Bacilli</taxon>
        <taxon>Bacillales</taxon>
        <taxon>Bacillaceae</taxon>
        <taxon>Niallia</taxon>
    </lineage>
</organism>
<keyword evidence="3 6" id="KW-0812">Transmembrane</keyword>
<protein>
    <submittedName>
        <fullName evidence="7">Polysaccharide biosynthesis protein</fullName>
    </submittedName>
</protein>
<evidence type="ECO:0000256" key="5">
    <source>
        <dbReference type="ARBA" id="ARBA00023136"/>
    </source>
</evidence>
<evidence type="ECO:0000313" key="8">
    <source>
        <dbReference type="Proteomes" id="UP000233375"/>
    </source>
</evidence>
<feature type="transmembrane region" description="Helical" evidence="6">
    <location>
        <begin position="329"/>
        <end position="345"/>
    </location>
</feature>
<feature type="transmembrane region" description="Helical" evidence="6">
    <location>
        <begin position="232"/>
        <end position="256"/>
    </location>
</feature>
<feature type="transmembrane region" description="Helical" evidence="6">
    <location>
        <begin position="416"/>
        <end position="438"/>
    </location>
</feature>
<feature type="transmembrane region" description="Helical" evidence="6">
    <location>
        <begin position="93"/>
        <end position="117"/>
    </location>
</feature>
<gene>
    <name evidence="7" type="ORF">CWS01_17025</name>
</gene>
<feature type="transmembrane region" description="Helical" evidence="6">
    <location>
        <begin position="123"/>
        <end position="143"/>
    </location>
</feature>
<feature type="transmembrane region" description="Helical" evidence="6">
    <location>
        <begin position="288"/>
        <end position="308"/>
    </location>
</feature>
<feature type="transmembrane region" description="Helical" evidence="6">
    <location>
        <begin position="52"/>
        <end position="73"/>
    </location>
</feature>
<keyword evidence="5 6" id="KW-0472">Membrane</keyword>
<feature type="transmembrane region" description="Helical" evidence="6">
    <location>
        <begin position="164"/>
        <end position="182"/>
    </location>
</feature>
<feature type="transmembrane region" description="Helical" evidence="6">
    <location>
        <begin position="361"/>
        <end position="382"/>
    </location>
</feature>
<evidence type="ECO:0000256" key="1">
    <source>
        <dbReference type="ARBA" id="ARBA00004651"/>
    </source>
</evidence>
<dbReference type="AlphaFoldDB" id="A0A2N0YZ12"/>
<name>A0A2N0YZ12_9BACI</name>
<feature type="transmembrane region" description="Helical" evidence="6">
    <location>
        <begin position="389"/>
        <end position="410"/>
    </location>
</feature>
<keyword evidence="2" id="KW-1003">Cell membrane</keyword>
<dbReference type="InterPro" id="IPR050833">
    <property type="entry name" value="Poly_Biosynth_Transport"/>
</dbReference>
<evidence type="ECO:0000256" key="3">
    <source>
        <dbReference type="ARBA" id="ARBA00022692"/>
    </source>
</evidence>
<feature type="transmembrane region" description="Helical" evidence="6">
    <location>
        <begin position="188"/>
        <end position="211"/>
    </location>
</feature>
<dbReference type="InterPro" id="IPR024923">
    <property type="entry name" value="PG_synth_SpoVB"/>
</dbReference>
<feature type="transmembrane region" description="Helical" evidence="6">
    <location>
        <begin position="450"/>
        <end position="471"/>
    </location>
</feature>
<dbReference type="PANTHER" id="PTHR30250:SF29">
    <property type="entry name" value="POLYSACCHARIDE BIOSYNTHESIS PROTEIN C-TERMINAL DOMAIN-CONTAINING PROTEIN"/>
    <property type="match status" value="1"/>
</dbReference>
<proteinExistence type="predicted"/>
<dbReference type="CDD" id="cd13124">
    <property type="entry name" value="MATE_SpoVB_like"/>
    <property type="match status" value="1"/>
</dbReference>
<feature type="transmembrane region" description="Helical" evidence="6">
    <location>
        <begin position="483"/>
        <end position="504"/>
    </location>
</feature>
<dbReference type="EMBL" id="PISE01000041">
    <property type="protein sequence ID" value="PKG22506.1"/>
    <property type="molecule type" value="Genomic_DNA"/>
</dbReference>
<sequence>MKPNIHTNNWFKGAFILTIGALITKVLSAVYRIPFQNIVGDTGFYIYQQVYPFYGIVAAVSTYGFPVILSKIYTEIKLEGNKGGIATLIKSAFFLLSCISIFSFFLLFFCSDLLAEWMGDKELALLLKVISFSFLFFPFSTMLKGIFQGEGDMLPIAVSQVGEQLIRVSTILIAATVFMSYHTSLYTVGAGAMFGSVTGGLISLLVLFYYYKKRNIALYKPRLVRDSYNKNLYKRIIFEGFTISISSMLLVLMQLADSLNLYGQLVLSGIESDAAKSLKGIYDRGQPLIQMGSILSISMALTLVPFIAGEKLKNNKNELIEKIKLSLKIGLFIGLGATIGLFGIVKETNIMLFENANGSSVLASLTFVIFLNAIISTCTAILQGLGYSLYPAIVILGSIFVKYGLNILLISKYGTLGAGISSNITLFVIMVLLVMKMMSIIKKPLFDKKSVCVIGYSAIVMFILLKLYLYITNFMEPLFHSIRILASFQAMSGVAIGGIVYLFIVMKADIFKEQDLQLLPLGSKLSFFLPTKRR</sequence>
<evidence type="ECO:0000256" key="6">
    <source>
        <dbReference type="SAM" id="Phobius"/>
    </source>
</evidence>
<dbReference type="Proteomes" id="UP000233375">
    <property type="component" value="Unassembled WGS sequence"/>
</dbReference>
<evidence type="ECO:0000256" key="4">
    <source>
        <dbReference type="ARBA" id="ARBA00022989"/>
    </source>
</evidence>
<dbReference type="PIRSF" id="PIRSF038958">
    <property type="entry name" value="PG_synth_SpoVB"/>
    <property type="match status" value="1"/>
</dbReference>
<dbReference type="InterPro" id="IPR002797">
    <property type="entry name" value="Polysacc_synth"/>
</dbReference>
<comment type="subcellular location">
    <subcellularLocation>
        <location evidence="1">Cell membrane</location>
        <topology evidence="1">Multi-pass membrane protein</topology>
    </subcellularLocation>
</comment>